<dbReference type="SUPFAM" id="SSF103473">
    <property type="entry name" value="MFS general substrate transporter"/>
    <property type="match status" value="1"/>
</dbReference>
<protein>
    <recommendedName>
        <fullName evidence="9">Polyamine transport protein</fullName>
    </recommendedName>
</protein>
<evidence type="ECO:0000256" key="3">
    <source>
        <dbReference type="ARBA" id="ARBA00022989"/>
    </source>
</evidence>
<feature type="compositionally biased region" description="Polar residues" evidence="5">
    <location>
        <begin position="537"/>
        <end position="553"/>
    </location>
</feature>
<dbReference type="GO" id="GO:0005886">
    <property type="term" value="C:plasma membrane"/>
    <property type="evidence" value="ECO:0007669"/>
    <property type="project" value="TreeGrafter"/>
</dbReference>
<keyword evidence="3 6" id="KW-1133">Transmembrane helix</keyword>
<dbReference type="EMBL" id="NAJL01000003">
    <property type="protein sequence ID" value="TKA33208.1"/>
    <property type="molecule type" value="Genomic_DNA"/>
</dbReference>
<feature type="transmembrane region" description="Helical" evidence="6">
    <location>
        <begin position="1013"/>
        <end position="1030"/>
    </location>
</feature>
<name>A0A4U0UCN5_9PEZI</name>
<feature type="compositionally biased region" description="Polar residues" evidence="5">
    <location>
        <begin position="427"/>
        <end position="436"/>
    </location>
</feature>
<organism evidence="7 8">
    <name type="scientific">Salinomyces thailandicus</name>
    <dbReference type="NCBI Taxonomy" id="706561"/>
    <lineage>
        <taxon>Eukaryota</taxon>
        <taxon>Fungi</taxon>
        <taxon>Dikarya</taxon>
        <taxon>Ascomycota</taxon>
        <taxon>Pezizomycotina</taxon>
        <taxon>Dothideomycetes</taxon>
        <taxon>Dothideomycetidae</taxon>
        <taxon>Mycosphaerellales</taxon>
        <taxon>Teratosphaeriaceae</taxon>
        <taxon>Salinomyces</taxon>
    </lineage>
</organism>
<feature type="transmembrane region" description="Helical" evidence="6">
    <location>
        <begin position="892"/>
        <end position="913"/>
    </location>
</feature>
<keyword evidence="8" id="KW-1185">Reference proteome</keyword>
<evidence type="ECO:0000256" key="2">
    <source>
        <dbReference type="ARBA" id="ARBA00022692"/>
    </source>
</evidence>
<feature type="compositionally biased region" description="Pro residues" evidence="5">
    <location>
        <begin position="95"/>
        <end position="106"/>
    </location>
</feature>
<feature type="compositionally biased region" description="Polar residues" evidence="5">
    <location>
        <begin position="559"/>
        <end position="568"/>
    </location>
</feature>
<dbReference type="InterPro" id="IPR036259">
    <property type="entry name" value="MFS_trans_sf"/>
</dbReference>
<accession>A0A4U0UCN5</accession>
<feature type="compositionally biased region" description="Polar residues" evidence="5">
    <location>
        <begin position="201"/>
        <end position="211"/>
    </location>
</feature>
<dbReference type="Proteomes" id="UP000308549">
    <property type="component" value="Unassembled WGS sequence"/>
</dbReference>
<feature type="transmembrane region" description="Helical" evidence="6">
    <location>
        <begin position="825"/>
        <end position="846"/>
    </location>
</feature>
<feature type="compositionally biased region" description="Basic residues" evidence="5">
    <location>
        <begin position="681"/>
        <end position="690"/>
    </location>
</feature>
<evidence type="ECO:0000256" key="4">
    <source>
        <dbReference type="ARBA" id="ARBA00023136"/>
    </source>
</evidence>
<dbReference type="AlphaFoldDB" id="A0A4U0UCN5"/>
<dbReference type="Gene3D" id="1.20.1250.20">
    <property type="entry name" value="MFS general substrate transporter like domains"/>
    <property type="match status" value="1"/>
</dbReference>
<feature type="transmembrane region" description="Helical" evidence="6">
    <location>
        <begin position="1093"/>
        <end position="1116"/>
    </location>
</feature>
<feature type="transmembrane region" description="Helical" evidence="6">
    <location>
        <begin position="980"/>
        <end position="1007"/>
    </location>
</feature>
<feature type="compositionally biased region" description="Basic and acidic residues" evidence="5">
    <location>
        <begin position="765"/>
        <end position="789"/>
    </location>
</feature>
<comment type="subcellular location">
    <subcellularLocation>
        <location evidence="1">Membrane</location>
        <topology evidence="1">Multi-pass membrane protein</topology>
    </subcellularLocation>
</comment>
<dbReference type="GO" id="GO:0022857">
    <property type="term" value="F:transmembrane transporter activity"/>
    <property type="evidence" value="ECO:0007669"/>
    <property type="project" value="TreeGrafter"/>
</dbReference>
<feature type="region of interest" description="Disordered" evidence="5">
    <location>
        <begin position="527"/>
        <end position="611"/>
    </location>
</feature>
<feature type="transmembrane region" description="Helical" evidence="6">
    <location>
        <begin position="1128"/>
        <end position="1147"/>
    </location>
</feature>
<feature type="transmembrane region" description="Helical" evidence="6">
    <location>
        <begin position="867"/>
        <end position="886"/>
    </location>
</feature>
<evidence type="ECO:0008006" key="9">
    <source>
        <dbReference type="Google" id="ProtNLM"/>
    </source>
</evidence>
<proteinExistence type="predicted"/>
<reference evidence="7 8" key="1">
    <citation type="submission" date="2017-03" db="EMBL/GenBank/DDBJ databases">
        <title>Genomes of endolithic fungi from Antarctica.</title>
        <authorList>
            <person name="Coleine C."/>
            <person name="Masonjones S."/>
            <person name="Stajich J.E."/>
        </authorList>
    </citation>
    <scope>NUCLEOTIDE SEQUENCE [LARGE SCALE GENOMIC DNA]</scope>
    <source>
        <strain evidence="7 8">CCFEE 6315</strain>
    </source>
</reference>
<sequence length="1173" mass="129042">MGMSSPTIPGQVADLARQPSVGIAKPSRQESAASVFHRDSGLNQRVPGTHTGRPPTVIKRKKLPWLDDDRQNKTGRVPGAFEDVESMELVSLPSASPPPQPPPPVPLITSDAGTAKATDEVEQPFSKRPSINSLGHDLSVRAIGSTQSVSQREKQVQRQRTLSLSSEPRPGVRPVASKQHAKQAFGLEKGKKGNMEDYTPSEYSTTISSSDVEYMPAMTIAPTKAMSKQKPNSELYKRQVQKAVNRKEHVDGHEPAHRWLQNANDVPLKDRKKRSRETDEGGSNNSQDEKGKTANRNAALQRETSVPKETNQVPLVSPQPVRPARQSNDGPTSPRHRHSVPPIQSWKREASVRKAAKASPSSPSRRKPPFVQAEVIGTTVPAQTGEPVFAPPRRSIPLAEAVTTGTGVPKPKQDRSKTLRDLPSHLMESSSHSTDVPSHLLGSSDEYSSSRKVSLSLPVLPLPPVPAATVNRDLRRETRKMNNAVAGFETLMTQAVGAAEDAAKMGRPDEVAQVLEGASSALRKASTMTLHGRDADSSASSGLWDMQHSQEGSAETAPTLVTAQTSKSPLLADPYTKNGRAPRPHHGSLHNGSSEEASIASTPPRLYQPPSADSVVRDFAYARMQRAKDHSLASLAAAQQSYGAAADFYGDQGESVVNQPGMRKSINKPLPDIPVATTKPAKHVFGHGKRGLNEVPQSPPRKNRKFTKSELKELEQVPTNTVPPRPNEDDNANPDTAVRPRKRRQHQPHVSDFFESSYFHHPQHSHTDAARKLSSRTDTRRNDAKDVRNPRRKHISLREGQGFSLGRYHRRQPIAREWHAARKRIAATVACFNTVFIGLIAGIYAGEVPKMQYQIADINHKVLWGNVLLFCGLGLTTVVFWPLPLLHGRKPYTLLAFALMLPLQFPQAIAVSVQTNPDNVATRCGLLIPRIFTGMALGFANMNQLPTLLDLFGCSLMSEAPHQEIVVNDDIRRQGGGVGIWLGIWAFCFVGSLSIGFCIGACIISGLDPSWGFYIVVILLAFFLLVNVVTPETRRAPYRRSIAHFLDDEDKLRRRVARGEVKLHISNDGPKWWWEEVWAGLILTKRMIMQSGFFVLGSYIGWIYAQVTLVILFLGALLSRDYSWRPQYVGLASLSLAVGALFAMPMAKASVFSRSRFTPQRTDSMTMRAPRLT</sequence>
<dbReference type="PANTHER" id="PTHR23502">
    <property type="entry name" value="MAJOR FACILITATOR SUPERFAMILY"/>
    <property type="match status" value="1"/>
</dbReference>
<evidence type="ECO:0000256" key="6">
    <source>
        <dbReference type="SAM" id="Phobius"/>
    </source>
</evidence>
<feature type="compositionally biased region" description="Polar residues" evidence="5">
    <location>
        <begin position="294"/>
        <end position="314"/>
    </location>
</feature>
<evidence type="ECO:0000313" key="8">
    <source>
        <dbReference type="Proteomes" id="UP000308549"/>
    </source>
</evidence>
<gene>
    <name evidence="7" type="ORF">B0A50_00761</name>
</gene>
<evidence type="ECO:0000256" key="1">
    <source>
        <dbReference type="ARBA" id="ARBA00004141"/>
    </source>
</evidence>
<comment type="caution">
    <text evidence="7">The sequence shown here is derived from an EMBL/GenBank/DDBJ whole genome shotgun (WGS) entry which is preliminary data.</text>
</comment>
<evidence type="ECO:0000256" key="5">
    <source>
        <dbReference type="SAM" id="MobiDB-lite"/>
    </source>
</evidence>
<keyword evidence="2 6" id="KW-0812">Transmembrane</keyword>
<dbReference type="PANTHER" id="PTHR23502:SF76">
    <property type="entry name" value="POLYAMINE TRANSPORT PROTEIN"/>
    <property type="match status" value="1"/>
</dbReference>
<keyword evidence="4 6" id="KW-0472">Membrane</keyword>
<feature type="region of interest" description="Disordered" evidence="5">
    <location>
        <begin position="1"/>
        <end position="370"/>
    </location>
</feature>
<evidence type="ECO:0000313" key="7">
    <source>
        <dbReference type="EMBL" id="TKA33208.1"/>
    </source>
</evidence>
<feature type="compositionally biased region" description="Polar residues" evidence="5">
    <location>
        <begin position="590"/>
        <end position="601"/>
    </location>
</feature>
<feature type="region of interest" description="Disordered" evidence="5">
    <location>
        <begin position="681"/>
        <end position="794"/>
    </location>
</feature>
<feature type="region of interest" description="Disordered" evidence="5">
    <location>
        <begin position="425"/>
        <end position="446"/>
    </location>
</feature>
<feature type="compositionally biased region" description="Basic and acidic residues" evidence="5">
    <location>
        <begin position="245"/>
        <end position="257"/>
    </location>
</feature>
<dbReference type="OrthoDB" id="10250282at2759"/>